<comment type="caution">
    <text evidence="9">The sequence shown here is derived from an EMBL/GenBank/DDBJ whole genome shotgun (WGS) entry which is preliminary data.</text>
</comment>
<dbReference type="OrthoDB" id="9800801at2"/>
<dbReference type="InterPro" id="IPR053943">
    <property type="entry name" value="RlmKL-like_Mtase_CS"/>
</dbReference>
<comment type="similarity">
    <text evidence="1">Belongs to the N(4)/N(6)-methyltransferase family. N(4) subfamily.</text>
</comment>
<proteinExistence type="inferred from homology"/>
<evidence type="ECO:0000256" key="5">
    <source>
        <dbReference type="ARBA" id="ARBA00022691"/>
    </source>
</evidence>
<keyword evidence="3 9" id="KW-0489">Methyltransferase</keyword>
<evidence type="ECO:0000256" key="3">
    <source>
        <dbReference type="ARBA" id="ARBA00022603"/>
    </source>
</evidence>
<gene>
    <name evidence="9" type="ORF">A4R35_18630</name>
</gene>
<sequence>MSLPVHRWFRYPAGFSALWVRQLLQREQSQGRRRVLDPFCGTGTVLLEAEYTGLEALGLEAHPFLVQVARAKLHWRADASLLPRAAAELVAMARELPATVEEVPELLVRCYQPETLQKLIQLQRAWLEQVLVWPAALSELTWLVLAAILRPCSSVGTAQWQYVLPSKTKAQVADPFDAFLARSELMADDMRYWQRQARSGKAEIRQGDARTCEGVPAGWAELVVTSPPYANNYDYADATRLELCFFGEIERWRDLQQAVRCHLIRSCTQHVSNLVKETNSLLADPLLSPLQPELPAVCARLEQERLQHGGRKAYHTMIAAYFLDMARCWQALRRVTATGGLICLVIGDSAPYGVHVPVEEWLGRLALASGFRSWRFEPLRARNVKWQNRKHRVPLHEGLLWVEGATPPVG</sequence>
<dbReference type="Proteomes" id="UP000248706">
    <property type="component" value="Unassembled WGS sequence"/>
</dbReference>
<evidence type="ECO:0000256" key="4">
    <source>
        <dbReference type="ARBA" id="ARBA00022679"/>
    </source>
</evidence>
<reference evidence="9 10" key="1">
    <citation type="submission" date="2016-08" db="EMBL/GenBank/DDBJ databases">
        <title>Analysis of Carbohydrate Active Enzymes in Thermogemmatispora T81 Reveals Carbohydrate Degradation Ability.</title>
        <authorList>
            <person name="Tomazini A."/>
            <person name="Lal S."/>
            <person name="Stott M."/>
            <person name="Henrissat B."/>
            <person name="Polikarpov I."/>
            <person name="Sparling R."/>
            <person name="Levin D.B."/>
        </authorList>
    </citation>
    <scope>NUCLEOTIDE SEQUENCE [LARGE SCALE GENOMIC DNA]</scope>
    <source>
        <strain evidence="9 10">T81</strain>
    </source>
</reference>
<name>A0A328VP50_9CHLR</name>
<feature type="domain" description="Ribosomal RNA large subunit methyltransferase K/L-like methyltransferase" evidence="8">
    <location>
        <begin position="7"/>
        <end position="64"/>
    </location>
</feature>
<dbReference type="GO" id="GO:0015667">
    <property type="term" value="F:site-specific DNA-methyltransferase (cytosine-N4-specific) activity"/>
    <property type="evidence" value="ECO:0007669"/>
    <property type="project" value="UniProtKB-EC"/>
</dbReference>
<dbReference type="EC" id="2.1.1.113" evidence="2"/>
<dbReference type="Pfam" id="PF01170">
    <property type="entry name" value="UPF0020"/>
    <property type="match status" value="1"/>
</dbReference>
<keyword evidence="4" id="KW-0808">Transferase</keyword>
<dbReference type="AlphaFoldDB" id="A0A328VP50"/>
<evidence type="ECO:0000259" key="8">
    <source>
        <dbReference type="Pfam" id="PF01170"/>
    </source>
</evidence>
<dbReference type="InterPro" id="IPR029063">
    <property type="entry name" value="SAM-dependent_MTases_sf"/>
</dbReference>
<evidence type="ECO:0000256" key="1">
    <source>
        <dbReference type="ARBA" id="ARBA00010203"/>
    </source>
</evidence>
<evidence type="ECO:0000256" key="2">
    <source>
        <dbReference type="ARBA" id="ARBA00012185"/>
    </source>
</evidence>
<accession>A0A328VP50</accession>
<dbReference type="PROSITE" id="PS01261">
    <property type="entry name" value="UPF0020"/>
    <property type="match status" value="1"/>
</dbReference>
<dbReference type="EMBL" id="MCIF01000002">
    <property type="protein sequence ID" value="RAQ97560.1"/>
    <property type="molecule type" value="Genomic_DNA"/>
</dbReference>
<dbReference type="InterPro" id="IPR000241">
    <property type="entry name" value="RlmKL-like_Mtase"/>
</dbReference>
<evidence type="ECO:0000313" key="10">
    <source>
        <dbReference type="Proteomes" id="UP000248706"/>
    </source>
</evidence>
<keyword evidence="5" id="KW-0949">S-adenosyl-L-methionine</keyword>
<keyword evidence="6" id="KW-0680">Restriction system</keyword>
<dbReference type="Gene3D" id="3.40.50.150">
    <property type="entry name" value="Vaccinia Virus protein VP39"/>
    <property type="match status" value="2"/>
</dbReference>
<protein>
    <recommendedName>
        <fullName evidence="2">site-specific DNA-methyltransferase (cytosine-N(4)-specific)</fullName>
        <ecNumber evidence="2">2.1.1.113</ecNumber>
    </recommendedName>
</protein>
<evidence type="ECO:0000313" key="9">
    <source>
        <dbReference type="EMBL" id="RAQ97560.1"/>
    </source>
</evidence>
<organism evidence="9 10">
    <name type="scientific">Thermogemmatispora tikiterensis</name>
    <dbReference type="NCBI Taxonomy" id="1825093"/>
    <lineage>
        <taxon>Bacteria</taxon>
        <taxon>Bacillati</taxon>
        <taxon>Chloroflexota</taxon>
        <taxon>Ktedonobacteria</taxon>
        <taxon>Thermogemmatisporales</taxon>
        <taxon>Thermogemmatisporaceae</taxon>
        <taxon>Thermogemmatispora</taxon>
    </lineage>
</organism>
<keyword evidence="10" id="KW-1185">Reference proteome</keyword>
<dbReference type="GO" id="GO:0003677">
    <property type="term" value="F:DNA binding"/>
    <property type="evidence" value="ECO:0007669"/>
    <property type="project" value="InterPro"/>
</dbReference>
<dbReference type="SUPFAM" id="SSF53335">
    <property type="entry name" value="S-adenosyl-L-methionine-dependent methyltransferases"/>
    <property type="match status" value="2"/>
</dbReference>
<comment type="catalytic activity">
    <reaction evidence="7">
        <text>a 2'-deoxycytidine in DNA + S-adenosyl-L-methionine = an N(4)-methyl-2'-deoxycytidine in DNA + S-adenosyl-L-homocysteine + H(+)</text>
        <dbReference type="Rhea" id="RHEA:16857"/>
        <dbReference type="Rhea" id="RHEA-COMP:11369"/>
        <dbReference type="Rhea" id="RHEA-COMP:13674"/>
        <dbReference type="ChEBI" id="CHEBI:15378"/>
        <dbReference type="ChEBI" id="CHEBI:57856"/>
        <dbReference type="ChEBI" id="CHEBI:59789"/>
        <dbReference type="ChEBI" id="CHEBI:85452"/>
        <dbReference type="ChEBI" id="CHEBI:137933"/>
        <dbReference type="EC" id="2.1.1.113"/>
    </reaction>
</comment>
<dbReference type="GO" id="GO:0009307">
    <property type="term" value="P:DNA restriction-modification system"/>
    <property type="evidence" value="ECO:0007669"/>
    <property type="project" value="UniProtKB-KW"/>
</dbReference>
<dbReference type="InterPro" id="IPR017985">
    <property type="entry name" value="MeTrfase_CN4_CS"/>
</dbReference>
<dbReference type="GO" id="GO:0032259">
    <property type="term" value="P:methylation"/>
    <property type="evidence" value="ECO:0007669"/>
    <property type="project" value="UniProtKB-KW"/>
</dbReference>
<evidence type="ECO:0000256" key="6">
    <source>
        <dbReference type="ARBA" id="ARBA00022747"/>
    </source>
</evidence>
<dbReference type="PROSITE" id="PS00093">
    <property type="entry name" value="N4_MTASE"/>
    <property type="match status" value="1"/>
</dbReference>
<evidence type="ECO:0000256" key="7">
    <source>
        <dbReference type="ARBA" id="ARBA00049120"/>
    </source>
</evidence>